<feature type="transmembrane region" description="Helical" evidence="1">
    <location>
        <begin position="243"/>
        <end position="268"/>
    </location>
</feature>
<keyword evidence="1" id="KW-0472">Membrane</keyword>
<organism evidence="2 3">
    <name type="scientific">Plectonema cf. radiosum LEGE 06105</name>
    <dbReference type="NCBI Taxonomy" id="945769"/>
    <lineage>
        <taxon>Bacteria</taxon>
        <taxon>Bacillati</taxon>
        <taxon>Cyanobacteriota</taxon>
        <taxon>Cyanophyceae</taxon>
        <taxon>Oscillatoriophycideae</taxon>
        <taxon>Oscillatoriales</taxon>
        <taxon>Microcoleaceae</taxon>
        <taxon>Plectonema</taxon>
    </lineage>
</organism>
<keyword evidence="3" id="KW-1185">Reference proteome</keyword>
<dbReference type="EMBL" id="JADEWL010000014">
    <property type="protein sequence ID" value="MBE9212417.1"/>
    <property type="molecule type" value="Genomic_DNA"/>
</dbReference>
<keyword evidence="1" id="KW-1133">Transmembrane helix</keyword>
<proteinExistence type="predicted"/>
<reference evidence="2" key="1">
    <citation type="submission" date="2020-10" db="EMBL/GenBank/DDBJ databases">
        <authorList>
            <person name="Castelo-Branco R."/>
            <person name="Eusebio N."/>
            <person name="Adriana R."/>
            <person name="Vieira A."/>
            <person name="Brugerolle De Fraissinette N."/>
            <person name="Rezende De Castro R."/>
            <person name="Schneider M.P."/>
            <person name="Vasconcelos V."/>
            <person name="Leao P.N."/>
        </authorList>
    </citation>
    <scope>NUCLEOTIDE SEQUENCE</scope>
    <source>
        <strain evidence="2">LEGE 06105</strain>
    </source>
</reference>
<dbReference type="RefSeq" id="WP_193918349.1">
    <property type="nucleotide sequence ID" value="NZ_JADEWL010000014.1"/>
</dbReference>
<gene>
    <name evidence="2" type="ORF">IQ247_06780</name>
</gene>
<keyword evidence="1" id="KW-0812">Transmembrane</keyword>
<dbReference type="Proteomes" id="UP000620559">
    <property type="component" value="Unassembled WGS sequence"/>
</dbReference>
<accession>A0A8J7F0I4</accession>
<evidence type="ECO:0000256" key="1">
    <source>
        <dbReference type="SAM" id="Phobius"/>
    </source>
</evidence>
<name>A0A8J7F0I4_9CYAN</name>
<evidence type="ECO:0000313" key="3">
    <source>
        <dbReference type="Proteomes" id="UP000620559"/>
    </source>
</evidence>
<comment type="caution">
    <text evidence="2">The sequence shown here is derived from an EMBL/GenBank/DDBJ whole genome shotgun (WGS) entry which is preliminary data.</text>
</comment>
<protein>
    <submittedName>
        <fullName evidence="2">Uncharacterized protein</fullName>
    </submittedName>
</protein>
<sequence length="298" mass="34320">MKNNNHPKSFWIIVTFLLTFGSSIFVGFLASISISKYYWGYYFNPPELPNKVEEFDKIRSITPVSSIKRNDGSRIFKIDTSNSCIEEIQSGIENPQSNCGTGKCNTEYCDNTRILLSLNKQGKLPKKTPYISPDKLNSLYNYLEETRILYQGEAGYNGELLSDKDSGDLISKGDGKRLEGIVVEAEDNQNQSLLFIAANGGQVSNDHYPYYEFLFKFYDNKSTPELIANNRFFYKIAGFEEFFVWYFIWMFLIVIGFILSIPMTFLLIRFKVYIKPQAISLSGEDYLLNNRRDAENTK</sequence>
<feature type="transmembrane region" description="Helical" evidence="1">
    <location>
        <begin position="12"/>
        <end position="39"/>
    </location>
</feature>
<dbReference type="AlphaFoldDB" id="A0A8J7F0I4"/>
<evidence type="ECO:0000313" key="2">
    <source>
        <dbReference type="EMBL" id="MBE9212417.1"/>
    </source>
</evidence>